<dbReference type="SUPFAM" id="SSF51735">
    <property type="entry name" value="NAD(P)-binding Rossmann-fold domains"/>
    <property type="match status" value="1"/>
</dbReference>
<organism evidence="12 13">
    <name type="scientific">Microbulbifer variabilis</name>
    <dbReference type="NCBI Taxonomy" id="266805"/>
    <lineage>
        <taxon>Bacteria</taxon>
        <taxon>Pseudomonadati</taxon>
        <taxon>Pseudomonadota</taxon>
        <taxon>Gammaproteobacteria</taxon>
        <taxon>Cellvibrionales</taxon>
        <taxon>Microbulbiferaceae</taxon>
        <taxon>Microbulbifer</taxon>
    </lineage>
</organism>
<evidence type="ECO:0000256" key="4">
    <source>
        <dbReference type="ARBA" id="ARBA00044050"/>
    </source>
</evidence>
<dbReference type="Proteomes" id="UP001055658">
    <property type="component" value="Chromosome"/>
</dbReference>
<protein>
    <recommendedName>
        <fullName evidence="6">NADP-dependent 3-hydroxy acid dehydrogenase YdfG</fullName>
        <ecNumber evidence="4">1.1.1.298</ecNumber>
        <ecNumber evidence="5">1.1.1.381</ecNumber>
    </recommendedName>
    <alternativeName>
        <fullName evidence="8">L-allo-threonine dehydrogenase</fullName>
    </alternativeName>
    <alternativeName>
        <fullName evidence="7">Malonic semialdehyde reductase</fullName>
    </alternativeName>
</protein>
<dbReference type="Gene3D" id="3.40.50.720">
    <property type="entry name" value="NAD(P)-binding Rossmann-like Domain"/>
    <property type="match status" value="1"/>
</dbReference>
<dbReference type="CDD" id="cd05233">
    <property type="entry name" value="SDR_c"/>
    <property type="match status" value="1"/>
</dbReference>
<reference evidence="12" key="1">
    <citation type="submission" date="2022-02" db="EMBL/GenBank/DDBJ databases">
        <title>Coral-associated bacteria.</title>
        <authorList>
            <person name="Tang K."/>
            <person name="Wang X."/>
        </authorList>
    </citation>
    <scope>NUCLEOTIDE SEQUENCE</scope>
    <source>
        <strain evidence="12">SCSIO 43006</strain>
    </source>
</reference>
<dbReference type="EC" id="1.1.1.298" evidence="4"/>
<sequence>MKSKTVLVTGASSGIGEAFAYECAKRGANLILVARSEDSLSNIATKINELYPVDTNFIPMDLSVEGSAQKLFDKTKEMGIEVEILINNAGFGKWGSFESFTLETYRDMLQLNINTLTELCYLFLPEMRLKKTGGIINVASGAALMPVPYAGVYSASKSYVLNFSEALHNELQGTGVTVTCLCPGGTKTNFAEVANNQVKVDESIYETAEYVAQVGLEGFLSQKSYVLSGKQKWALVLLSRLLSRAQLLRLSGKVFKRIVSNEKT</sequence>
<evidence type="ECO:0000256" key="9">
    <source>
        <dbReference type="ARBA" id="ARBA00045650"/>
    </source>
</evidence>
<dbReference type="InterPro" id="IPR020904">
    <property type="entry name" value="Sc_DH/Rdtase_CS"/>
</dbReference>
<keyword evidence="2" id="KW-0560">Oxidoreductase</keyword>
<dbReference type="PROSITE" id="PS00061">
    <property type="entry name" value="ADH_SHORT"/>
    <property type="match status" value="1"/>
</dbReference>
<evidence type="ECO:0000313" key="12">
    <source>
        <dbReference type="EMBL" id="USD20989.1"/>
    </source>
</evidence>
<evidence type="ECO:0000313" key="13">
    <source>
        <dbReference type="Proteomes" id="UP001055658"/>
    </source>
</evidence>
<dbReference type="RefSeq" id="WP_252083392.1">
    <property type="nucleotide sequence ID" value="NZ_CP092418.1"/>
</dbReference>
<dbReference type="InterPro" id="IPR036291">
    <property type="entry name" value="NAD(P)-bd_dom_sf"/>
</dbReference>
<dbReference type="PRINTS" id="PR00080">
    <property type="entry name" value="SDRFAMILY"/>
</dbReference>
<evidence type="ECO:0000256" key="2">
    <source>
        <dbReference type="ARBA" id="ARBA00023002"/>
    </source>
</evidence>
<comment type="catalytic activity">
    <reaction evidence="3">
        <text>L-allo-threonine + NADP(+) = aminoacetone + CO2 + NADPH</text>
        <dbReference type="Rhea" id="RHEA:43524"/>
        <dbReference type="ChEBI" id="CHEBI:16526"/>
        <dbReference type="ChEBI" id="CHEBI:57783"/>
        <dbReference type="ChEBI" id="CHEBI:58320"/>
        <dbReference type="ChEBI" id="CHEBI:58349"/>
        <dbReference type="ChEBI" id="CHEBI:58585"/>
        <dbReference type="EC" id="1.1.1.381"/>
    </reaction>
</comment>
<evidence type="ECO:0000256" key="8">
    <source>
        <dbReference type="ARBA" id="ARBA00044349"/>
    </source>
</evidence>
<dbReference type="Pfam" id="PF00106">
    <property type="entry name" value="adh_short"/>
    <property type="match status" value="1"/>
</dbReference>
<dbReference type="PANTHER" id="PTHR43086">
    <property type="entry name" value="VERY-LONG-CHAIN 3-OXOOACYL-COA REDUCTASE"/>
    <property type="match status" value="1"/>
</dbReference>
<dbReference type="InterPro" id="IPR002347">
    <property type="entry name" value="SDR_fam"/>
</dbReference>
<proteinExistence type="inferred from homology"/>
<evidence type="ECO:0000256" key="3">
    <source>
        <dbReference type="ARBA" id="ARBA00043812"/>
    </source>
</evidence>
<accession>A0ABY4V9M3</accession>
<evidence type="ECO:0000256" key="5">
    <source>
        <dbReference type="ARBA" id="ARBA00044059"/>
    </source>
</evidence>
<comment type="function">
    <text evidence="9">NADP-dependent dehydrogenase with broad substrate specificity acting on 3-hydroxy acids. Catalyzes the NADP-dependent oxidation of L-allo-threonine to L-2-amino-3-keto-butyrate, which is spontaneously decarboxylated into aminoacetone. Also acts on D-threonine, L-serine, D-serine, D-3-hydroxyisobutyrate, L-3-hydroxyisobutyrate, D-glycerate and L-glycerate. Able to catalyze the reduction of the malonic semialdehyde to 3-hydroxypropionic acid. YdfG is apparently supplementing RutE, the presumed malonic semialdehyde reductase involved in pyrimidine degradation since both are able to detoxify malonic semialdehyde.</text>
</comment>
<dbReference type="PANTHER" id="PTHR43086:SF3">
    <property type="entry name" value="NADP-DEPENDENT 3-HYDROXY ACID DEHYDROGENASE YDFG"/>
    <property type="match status" value="1"/>
</dbReference>
<dbReference type="EC" id="1.1.1.381" evidence="5"/>
<evidence type="ECO:0000256" key="7">
    <source>
        <dbReference type="ARBA" id="ARBA00044271"/>
    </source>
</evidence>
<evidence type="ECO:0000256" key="10">
    <source>
        <dbReference type="ARBA" id="ARBA00047274"/>
    </source>
</evidence>
<dbReference type="PRINTS" id="PR00081">
    <property type="entry name" value="GDHRDH"/>
</dbReference>
<evidence type="ECO:0000256" key="6">
    <source>
        <dbReference type="ARBA" id="ARBA00044065"/>
    </source>
</evidence>
<gene>
    <name evidence="12" type="ORF">MJO52_18290</name>
</gene>
<comment type="similarity">
    <text evidence="1 11">Belongs to the short-chain dehydrogenases/reductases (SDR) family.</text>
</comment>
<name>A0ABY4V9M3_9GAMM</name>
<dbReference type="PIRSF" id="PIRSF000126">
    <property type="entry name" value="11-beta-HSD1"/>
    <property type="match status" value="1"/>
</dbReference>
<comment type="catalytic activity">
    <reaction evidence="10">
        <text>3-hydroxypropanoate + NADP(+) = 3-oxopropanoate + NADPH + H(+)</text>
        <dbReference type="Rhea" id="RHEA:26438"/>
        <dbReference type="ChEBI" id="CHEBI:15378"/>
        <dbReference type="ChEBI" id="CHEBI:16510"/>
        <dbReference type="ChEBI" id="CHEBI:33190"/>
        <dbReference type="ChEBI" id="CHEBI:57783"/>
        <dbReference type="ChEBI" id="CHEBI:58349"/>
        <dbReference type="EC" id="1.1.1.298"/>
    </reaction>
</comment>
<dbReference type="EMBL" id="CP092418">
    <property type="protein sequence ID" value="USD20989.1"/>
    <property type="molecule type" value="Genomic_DNA"/>
</dbReference>
<evidence type="ECO:0000256" key="1">
    <source>
        <dbReference type="ARBA" id="ARBA00006484"/>
    </source>
</evidence>
<evidence type="ECO:0000256" key="11">
    <source>
        <dbReference type="RuleBase" id="RU000363"/>
    </source>
</evidence>
<keyword evidence="13" id="KW-1185">Reference proteome</keyword>